<dbReference type="InterPro" id="IPR008979">
    <property type="entry name" value="Galactose-bd-like_sf"/>
</dbReference>
<evidence type="ECO:0000259" key="7">
    <source>
        <dbReference type="Pfam" id="PF21317"/>
    </source>
</evidence>
<evidence type="ECO:0000256" key="5">
    <source>
        <dbReference type="SAM" id="SignalP"/>
    </source>
</evidence>
<accession>A0ABR2KD76</accession>
<dbReference type="Pfam" id="PF21317">
    <property type="entry name" value="BetaGal_ABD_1"/>
    <property type="match status" value="1"/>
</dbReference>
<dbReference type="SUPFAM" id="SSF51445">
    <property type="entry name" value="(Trans)glycosidases"/>
    <property type="match status" value="1"/>
</dbReference>
<keyword evidence="5" id="KW-0732">Signal</keyword>
<feature type="domain" description="Glycoside hydrolase 35 catalytic" evidence="6">
    <location>
        <begin position="27"/>
        <end position="346"/>
    </location>
</feature>
<dbReference type="InterPro" id="IPR026283">
    <property type="entry name" value="B-gal_1-like"/>
</dbReference>
<evidence type="ECO:0000256" key="4">
    <source>
        <dbReference type="RuleBase" id="RU003679"/>
    </source>
</evidence>
<proteinExistence type="inferred from homology"/>
<dbReference type="PRINTS" id="PR00742">
    <property type="entry name" value="GLHYDRLASE35"/>
</dbReference>
<dbReference type="Pfam" id="PF01301">
    <property type="entry name" value="Glyco_hydro_35"/>
    <property type="match status" value="1"/>
</dbReference>
<keyword evidence="3" id="KW-0326">Glycosidase</keyword>
<feature type="domain" description="Beta-galactosidase galactose-binding" evidence="8">
    <location>
        <begin position="514"/>
        <end position="572"/>
    </location>
</feature>
<keyword evidence="2" id="KW-0378">Hydrolase</keyword>
<organism evidence="9 10">
    <name type="scientific">Tritrichomonas musculus</name>
    <dbReference type="NCBI Taxonomy" id="1915356"/>
    <lineage>
        <taxon>Eukaryota</taxon>
        <taxon>Metamonada</taxon>
        <taxon>Parabasalia</taxon>
        <taxon>Tritrichomonadida</taxon>
        <taxon>Tritrichomonadidae</taxon>
        <taxon>Tritrichomonas</taxon>
    </lineage>
</organism>
<dbReference type="InterPro" id="IPR048912">
    <property type="entry name" value="BetaGal1-like_ABD1"/>
</dbReference>
<protein>
    <submittedName>
        <fullName evidence="9">Beta-galactosidase-1-like protein</fullName>
    </submittedName>
</protein>
<dbReference type="InterPro" id="IPR017853">
    <property type="entry name" value="GH"/>
</dbReference>
<reference evidence="9 10" key="1">
    <citation type="submission" date="2024-04" db="EMBL/GenBank/DDBJ databases">
        <title>Tritrichomonas musculus Genome.</title>
        <authorList>
            <person name="Alves-Ferreira E."/>
            <person name="Grigg M."/>
            <person name="Lorenzi H."/>
            <person name="Galac M."/>
        </authorList>
    </citation>
    <scope>NUCLEOTIDE SEQUENCE [LARGE SCALE GENOMIC DNA]</scope>
    <source>
        <strain evidence="9 10">EAF2021</strain>
    </source>
</reference>
<evidence type="ECO:0000313" key="9">
    <source>
        <dbReference type="EMBL" id="KAK8888811.1"/>
    </source>
</evidence>
<comment type="similarity">
    <text evidence="1 4">Belongs to the glycosyl hydrolase 35 family.</text>
</comment>
<gene>
    <name evidence="9" type="ORF">M9Y10_033551</name>
</gene>
<dbReference type="Proteomes" id="UP001470230">
    <property type="component" value="Unassembled WGS sequence"/>
</dbReference>
<keyword evidence="10" id="KW-1185">Reference proteome</keyword>
<comment type="caution">
    <text evidence="9">The sequence shown here is derived from an EMBL/GenBank/DDBJ whole genome shotgun (WGS) entry which is preliminary data.</text>
</comment>
<evidence type="ECO:0000256" key="2">
    <source>
        <dbReference type="ARBA" id="ARBA00022801"/>
    </source>
</evidence>
<evidence type="ECO:0000259" key="8">
    <source>
        <dbReference type="Pfam" id="PF21467"/>
    </source>
</evidence>
<dbReference type="EMBL" id="JAPFFF010000005">
    <property type="protein sequence ID" value="KAK8888811.1"/>
    <property type="molecule type" value="Genomic_DNA"/>
</dbReference>
<dbReference type="Gene3D" id="3.20.20.80">
    <property type="entry name" value="Glycosidases"/>
    <property type="match status" value="1"/>
</dbReference>
<feature type="signal peptide" evidence="5">
    <location>
        <begin position="1"/>
        <end position="16"/>
    </location>
</feature>
<feature type="domain" description="Beta-galactosidase 1-like first all-beta" evidence="7">
    <location>
        <begin position="394"/>
        <end position="492"/>
    </location>
</feature>
<dbReference type="PANTHER" id="PTHR23421">
    <property type="entry name" value="BETA-GALACTOSIDASE RELATED"/>
    <property type="match status" value="1"/>
</dbReference>
<dbReference type="PIRSF" id="PIRSF006336">
    <property type="entry name" value="B-gal"/>
    <property type="match status" value="1"/>
</dbReference>
<dbReference type="SUPFAM" id="SSF49785">
    <property type="entry name" value="Galactose-binding domain-like"/>
    <property type="match status" value="1"/>
</dbReference>
<dbReference type="InterPro" id="IPR031330">
    <property type="entry name" value="Gly_Hdrlase_35_cat"/>
</dbReference>
<evidence type="ECO:0000313" key="10">
    <source>
        <dbReference type="Proteomes" id="UP001470230"/>
    </source>
</evidence>
<dbReference type="InterPro" id="IPR048913">
    <property type="entry name" value="BetaGal_gal-bd"/>
</dbReference>
<dbReference type="Pfam" id="PF21467">
    <property type="entry name" value="BetaGal_gal-bd"/>
    <property type="match status" value="1"/>
</dbReference>
<evidence type="ECO:0000259" key="6">
    <source>
        <dbReference type="Pfam" id="PF01301"/>
    </source>
</evidence>
<evidence type="ECO:0000256" key="1">
    <source>
        <dbReference type="ARBA" id="ARBA00009809"/>
    </source>
</evidence>
<name>A0ABR2KD76_9EUKA</name>
<evidence type="ECO:0000256" key="3">
    <source>
        <dbReference type="ARBA" id="ARBA00023295"/>
    </source>
</evidence>
<sequence length="600" mass="69043">MMLCFLVSLFTTFVQCERSFKIVGDEFQMDGKPFRYVSGSFHYFRQQPQYWEENIKKMANGGLNAIQTYVAWNLHEPQKGNYNFEGIADIEKFIQLCQKYNMYVILRPGPYICAEWDFGGLPFWLLNENISILRSSEETYIKHVDDWFKVLFGKLKKYMYHNGGNIIMVQVENEYGAYYACDQIYLKHLCDLTREILGDETFLFTTDQPYDFMVKCGAIPSEAFATVDFGTGKDPEPLFAQQKKWNGHGPYVNSEFYPGWLDHWKEAHHTVNASEVAFYLDKMLELGASVNFYMYYGGTNFFYYNGANGDRLSYQADPTSYDYDAPLSEAGDTTYKYNEILKVIQKYFPDIPEYDVKNTTKRSYGQVKFTQGVSLYDTLDSITTKTVKSEELQTFEALGTDFGFVLYSSFSKFGGMLNIIHARDRASLYVNKKHVASYFRTEEKMAIIDSGDIDILVENCGRINYGLDFVDYKGLPGGVRLNLLELKNWTARVIPLKNTDGIKFTDQIPINKTAFYRATFNIDDEPADTFFNPTGLSKGIAFINGYNIGRYWTIGPQLTLYVPAPLLVKGQNELIVFETDPLETIPTVSFDDTPQLDVYH</sequence>
<dbReference type="InterPro" id="IPR001944">
    <property type="entry name" value="Glycoside_Hdrlase_35"/>
</dbReference>
<dbReference type="Gene3D" id="2.60.120.260">
    <property type="entry name" value="Galactose-binding domain-like"/>
    <property type="match status" value="2"/>
</dbReference>
<feature type="chain" id="PRO_5046655561" evidence="5">
    <location>
        <begin position="17"/>
        <end position="600"/>
    </location>
</feature>